<dbReference type="InterPro" id="IPR000322">
    <property type="entry name" value="Glyco_hydro_31_TIM"/>
</dbReference>
<dbReference type="OMA" id="HFHHIAN"/>
<evidence type="ECO:0000256" key="4">
    <source>
        <dbReference type="RuleBase" id="RU361185"/>
    </source>
</evidence>
<sequence>MKLKDRETYKKYLLHVFVILVFILSIIFVSLAWYYHNESETAIASSQQIFFNPRGRILTLSDPEGYDAIHAKLGQDIPFWQLPLNCPIVETGDQSTKECKWKRRAVLRINHFESPERDIQCYNVSWESLNPKYVPFDCFDLGNEEWYGSSNLTTGSVPIQGQFDFNSNKYECGNDGVLQSAVEFYWISSNSAAILVNSDIPVHVHWNTTRPGKMCLVSNFTVPFYDQDDKRLPHLNYTVCNGHDIIKTHTFMRKLHANPEGLRMMDSEVLRYPHWSAVAEKKSRQITQEDVEHVAKAIVHHGFNCSTLQIDGMWQAAIGDLVFDEKNFPNTTQMVETLTSSNCSISLEVNPYFHFTSDNYNFGVSKGFFVKDSGDMVPGLVDWQYGIGSILDVSDTNAKAWFSNEVMTLSNEYNVKAFRFSYGNKDWLPHRPHFSKPKQTPNSLLKMFTNMMSTINRNLIVDRTSHSQHSSGLLNVKASVIMDGTRSCINDVISKTISLGLLGYPHILSDGFRSYHDENDLLPAKVPSKDLFIRWMELSAFFPAMSYSIAPWSYDKETVEIAKKMSQLHEKLVMPIITSLKMKQELHQGLAMIRPLWSVDSQDSTARRIQDQFLVGDKLLVAPVVCEGTIKRNIYIPKGIWNDELRSTLVVGPKWLVGYHVALHEIPHFMFMRVYE</sequence>
<evidence type="ECO:0000259" key="6">
    <source>
        <dbReference type="Pfam" id="PF01055"/>
    </source>
</evidence>
<dbReference type="InterPro" id="IPR013780">
    <property type="entry name" value="Glyco_hydro_b"/>
</dbReference>
<evidence type="ECO:0000256" key="2">
    <source>
        <dbReference type="ARBA" id="ARBA00022801"/>
    </source>
</evidence>
<dbReference type="GeneID" id="20244793"/>
<dbReference type="InterPro" id="IPR050985">
    <property type="entry name" value="Alpha-glycosidase_related"/>
</dbReference>
<keyword evidence="5" id="KW-0812">Transmembrane</keyword>
<dbReference type="AlphaFoldDB" id="V4APZ3"/>
<evidence type="ECO:0000256" key="3">
    <source>
        <dbReference type="ARBA" id="ARBA00023295"/>
    </source>
</evidence>
<dbReference type="PANTHER" id="PTHR43053">
    <property type="entry name" value="GLYCOSIDASE FAMILY 31"/>
    <property type="match status" value="1"/>
</dbReference>
<dbReference type="OrthoDB" id="10070917at2759"/>
<dbReference type="KEGG" id="lgi:LOTGIDRAFT_188414"/>
<dbReference type="STRING" id="225164.V4APZ3"/>
<accession>V4APZ3</accession>
<proteinExistence type="inferred from homology"/>
<keyword evidence="3 4" id="KW-0326">Glycosidase</keyword>
<keyword evidence="5" id="KW-0472">Membrane</keyword>
<feature type="domain" description="Glycosyl hydrolase family 31 C-terminal" evidence="7">
    <location>
        <begin position="589"/>
        <end position="670"/>
    </location>
</feature>
<dbReference type="GO" id="GO:0004553">
    <property type="term" value="F:hydrolase activity, hydrolyzing O-glycosyl compounds"/>
    <property type="evidence" value="ECO:0007669"/>
    <property type="project" value="InterPro"/>
</dbReference>
<gene>
    <name evidence="8" type="ORF">LOTGIDRAFT_188414</name>
</gene>
<dbReference type="RefSeq" id="XP_009053572.1">
    <property type="nucleotide sequence ID" value="XM_009055324.1"/>
</dbReference>
<dbReference type="EMBL" id="KB201611">
    <property type="protein sequence ID" value="ESO95721.1"/>
    <property type="molecule type" value="Genomic_DNA"/>
</dbReference>
<comment type="similarity">
    <text evidence="1 4">Belongs to the glycosyl hydrolase 31 family.</text>
</comment>
<feature type="domain" description="Glycoside hydrolase family 31 TIM barrel" evidence="6">
    <location>
        <begin position="284"/>
        <end position="573"/>
    </location>
</feature>
<dbReference type="CTD" id="20244793"/>
<dbReference type="SUPFAM" id="SSF51011">
    <property type="entry name" value="Glycosyl hydrolase domain"/>
    <property type="match status" value="1"/>
</dbReference>
<keyword evidence="5" id="KW-1133">Transmembrane helix</keyword>
<keyword evidence="2 4" id="KW-0378">Hydrolase</keyword>
<protein>
    <recommendedName>
        <fullName evidence="10">Glycoside hydrolase family 31 N-terminal domain-containing protein</fullName>
    </recommendedName>
</protein>
<evidence type="ECO:0000313" key="9">
    <source>
        <dbReference type="Proteomes" id="UP000030746"/>
    </source>
</evidence>
<dbReference type="Gene3D" id="3.20.20.80">
    <property type="entry name" value="Glycosidases"/>
    <property type="match status" value="1"/>
</dbReference>
<name>V4APZ3_LOTGI</name>
<dbReference type="Proteomes" id="UP000030746">
    <property type="component" value="Unassembled WGS sequence"/>
</dbReference>
<organism evidence="8 9">
    <name type="scientific">Lottia gigantea</name>
    <name type="common">Giant owl limpet</name>
    <dbReference type="NCBI Taxonomy" id="225164"/>
    <lineage>
        <taxon>Eukaryota</taxon>
        <taxon>Metazoa</taxon>
        <taxon>Spiralia</taxon>
        <taxon>Lophotrochozoa</taxon>
        <taxon>Mollusca</taxon>
        <taxon>Gastropoda</taxon>
        <taxon>Patellogastropoda</taxon>
        <taxon>Lottioidea</taxon>
        <taxon>Lottiidae</taxon>
        <taxon>Lottia</taxon>
    </lineage>
</organism>
<evidence type="ECO:0000313" key="8">
    <source>
        <dbReference type="EMBL" id="ESO95721.1"/>
    </source>
</evidence>
<dbReference type="SUPFAM" id="SSF51445">
    <property type="entry name" value="(Trans)glycosidases"/>
    <property type="match status" value="1"/>
</dbReference>
<feature type="transmembrane region" description="Helical" evidence="5">
    <location>
        <begin position="12"/>
        <end position="35"/>
    </location>
</feature>
<evidence type="ECO:0000256" key="1">
    <source>
        <dbReference type="ARBA" id="ARBA00007806"/>
    </source>
</evidence>
<dbReference type="InterPro" id="IPR017853">
    <property type="entry name" value="GH"/>
</dbReference>
<dbReference type="HOGENOM" id="CLU_008294_0_0_1"/>
<dbReference type="PANTHER" id="PTHR43053:SF4">
    <property type="entry name" value="MYOGENESIS-REGULATING GLYCOSIDASE"/>
    <property type="match status" value="1"/>
</dbReference>
<keyword evidence="9" id="KW-1185">Reference proteome</keyword>
<dbReference type="CDD" id="cd06592">
    <property type="entry name" value="GH31_NET37"/>
    <property type="match status" value="1"/>
</dbReference>
<reference evidence="8 9" key="1">
    <citation type="journal article" date="2013" name="Nature">
        <title>Insights into bilaterian evolution from three spiralian genomes.</title>
        <authorList>
            <person name="Simakov O."/>
            <person name="Marletaz F."/>
            <person name="Cho S.J."/>
            <person name="Edsinger-Gonzales E."/>
            <person name="Havlak P."/>
            <person name="Hellsten U."/>
            <person name="Kuo D.H."/>
            <person name="Larsson T."/>
            <person name="Lv J."/>
            <person name="Arendt D."/>
            <person name="Savage R."/>
            <person name="Osoegawa K."/>
            <person name="de Jong P."/>
            <person name="Grimwood J."/>
            <person name="Chapman J.A."/>
            <person name="Shapiro H."/>
            <person name="Aerts A."/>
            <person name="Otillar R.P."/>
            <person name="Terry A.Y."/>
            <person name="Boore J.L."/>
            <person name="Grigoriev I.V."/>
            <person name="Lindberg D.R."/>
            <person name="Seaver E.C."/>
            <person name="Weisblat D.A."/>
            <person name="Putnam N.H."/>
            <person name="Rokhsar D.S."/>
        </authorList>
    </citation>
    <scope>NUCLEOTIDE SEQUENCE [LARGE SCALE GENOMIC DNA]</scope>
</reference>
<dbReference type="Pfam" id="PF21365">
    <property type="entry name" value="Glyco_hydro_31_3rd"/>
    <property type="match status" value="1"/>
</dbReference>
<dbReference type="Gene3D" id="2.60.40.1180">
    <property type="entry name" value="Golgi alpha-mannosidase II"/>
    <property type="match status" value="1"/>
</dbReference>
<dbReference type="Pfam" id="PF01055">
    <property type="entry name" value="Glyco_hydro_31_2nd"/>
    <property type="match status" value="1"/>
</dbReference>
<dbReference type="GO" id="GO:0005975">
    <property type="term" value="P:carbohydrate metabolic process"/>
    <property type="evidence" value="ECO:0007669"/>
    <property type="project" value="InterPro"/>
</dbReference>
<evidence type="ECO:0008006" key="10">
    <source>
        <dbReference type="Google" id="ProtNLM"/>
    </source>
</evidence>
<dbReference type="InterPro" id="IPR048395">
    <property type="entry name" value="Glyco_hydro_31_C"/>
</dbReference>
<evidence type="ECO:0000259" key="7">
    <source>
        <dbReference type="Pfam" id="PF21365"/>
    </source>
</evidence>
<evidence type="ECO:0000256" key="5">
    <source>
        <dbReference type="SAM" id="Phobius"/>
    </source>
</evidence>